<gene>
    <name evidence="3" type="ORF">Fcan01_26924</name>
</gene>
<dbReference type="PANTHER" id="PTHR33236:SF5">
    <property type="entry name" value="CUB DOMAIN-CONTAINING PROTEIN"/>
    <property type="match status" value="1"/>
</dbReference>
<dbReference type="Proteomes" id="UP000198287">
    <property type="component" value="Unassembled WGS sequence"/>
</dbReference>
<keyword evidence="4" id="KW-1185">Reference proteome</keyword>
<comment type="caution">
    <text evidence="3">The sequence shown here is derived from an EMBL/GenBank/DDBJ whole genome shotgun (WGS) entry which is preliminary data.</text>
</comment>
<protein>
    <recommendedName>
        <fullName evidence="2">CUB domain-containing protein</fullName>
    </recommendedName>
</protein>
<dbReference type="AlphaFoldDB" id="A0A226D0L2"/>
<accession>A0A226D0L2</accession>
<feature type="signal peptide" evidence="1">
    <location>
        <begin position="1"/>
        <end position="28"/>
    </location>
</feature>
<name>A0A226D0L2_FOLCA</name>
<sequence length="414" mass="44997">MNYENISYFSLFLLFLQISLLFLAEATAHQNVGGSGKVLSESSSRNPKRMYWPFVSYIVSAGPCGDGDGICLPGGKCKVQGGRKIGECGSGLGDCCRFSMSCDETTSRREINEITSTISSPSPITADCQFIVKRKPKYCQIRLDFTEYISSSANLDGVCDVDSFTVKGSSTVSGEFTTCGTLTGQHMYLEFGDSDSIQIIPSFSSGGNNAKYRILVTQIACKSPQRVPSYCLQNYPSGRGVVKSFDFPKQQQNNQRYTVCVAGVTSDAIMWNLCSAADAGTGITPFFISGPAPANQDHICHNTRDWVQPNGRNQICLAETAMKPFTLNVNFNDHEVEPLPCPLLWQGITDPDQCTLEAVQLANPNNACARTRLQSCTWIMAALRCICNPIESDNENGLSNTGFCLSYGPKSAVG</sequence>
<evidence type="ECO:0000313" key="4">
    <source>
        <dbReference type="Proteomes" id="UP000198287"/>
    </source>
</evidence>
<dbReference type="OrthoDB" id="6344756at2759"/>
<dbReference type="Pfam" id="PF26080">
    <property type="entry name" value="CUB_animal"/>
    <property type="match status" value="1"/>
</dbReference>
<reference evidence="3 4" key="1">
    <citation type="submission" date="2015-12" db="EMBL/GenBank/DDBJ databases">
        <title>The genome of Folsomia candida.</title>
        <authorList>
            <person name="Faddeeva A."/>
            <person name="Derks M.F."/>
            <person name="Anvar Y."/>
            <person name="Smit S."/>
            <person name="Van Straalen N."/>
            <person name="Roelofs D."/>
        </authorList>
    </citation>
    <scope>NUCLEOTIDE SEQUENCE [LARGE SCALE GENOMIC DNA]</scope>
    <source>
        <strain evidence="3 4">VU population</strain>
        <tissue evidence="3">Whole body</tissue>
    </source>
</reference>
<dbReference type="InterPro" id="IPR058698">
    <property type="entry name" value="CUB_metazoa"/>
</dbReference>
<feature type="domain" description="CUB" evidence="2">
    <location>
        <begin position="228"/>
        <end position="305"/>
    </location>
</feature>
<evidence type="ECO:0000256" key="1">
    <source>
        <dbReference type="SAM" id="SignalP"/>
    </source>
</evidence>
<evidence type="ECO:0000259" key="2">
    <source>
        <dbReference type="Pfam" id="PF26080"/>
    </source>
</evidence>
<dbReference type="PANTHER" id="PTHR33236">
    <property type="entry name" value="INTRAFLAGELLAR TRANSPORT PROTEIN 122 FAMILY PROTEIN-RELATED"/>
    <property type="match status" value="1"/>
</dbReference>
<dbReference type="EMBL" id="LNIX01000047">
    <property type="protein sequence ID" value="OXA38257.1"/>
    <property type="molecule type" value="Genomic_DNA"/>
</dbReference>
<dbReference type="OMA" id="HICHNTR"/>
<keyword evidence="1" id="KW-0732">Signal</keyword>
<dbReference type="STRING" id="158441.A0A226D0L2"/>
<feature type="chain" id="PRO_5013211608" description="CUB domain-containing protein" evidence="1">
    <location>
        <begin position="29"/>
        <end position="414"/>
    </location>
</feature>
<organism evidence="3 4">
    <name type="scientific">Folsomia candida</name>
    <name type="common">Springtail</name>
    <dbReference type="NCBI Taxonomy" id="158441"/>
    <lineage>
        <taxon>Eukaryota</taxon>
        <taxon>Metazoa</taxon>
        <taxon>Ecdysozoa</taxon>
        <taxon>Arthropoda</taxon>
        <taxon>Hexapoda</taxon>
        <taxon>Collembola</taxon>
        <taxon>Entomobryomorpha</taxon>
        <taxon>Isotomoidea</taxon>
        <taxon>Isotomidae</taxon>
        <taxon>Proisotominae</taxon>
        <taxon>Folsomia</taxon>
    </lineage>
</organism>
<proteinExistence type="predicted"/>
<evidence type="ECO:0000313" key="3">
    <source>
        <dbReference type="EMBL" id="OXA38257.1"/>
    </source>
</evidence>